<evidence type="ECO:0000256" key="1">
    <source>
        <dbReference type="ARBA" id="ARBA00004651"/>
    </source>
</evidence>
<dbReference type="GO" id="GO:0008610">
    <property type="term" value="P:lipid biosynthetic process"/>
    <property type="evidence" value="ECO:0007669"/>
    <property type="project" value="UniProtKB-ARBA"/>
</dbReference>
<dbReference type="GO" id="GO:0005886">
    <property type="term" value="C:plasma membrane"/>
    <property type="evidence" value="ECO:0007669"/>
    <property type="project" value="UniProtKB-SubCell"/>
</dbReference>
<organism evidence="10">
    <name type="scientific">hydrothermal vent metagenome</name>
    <dbReference type="NCBI Taxonomy" id="652676"/>
    <lineage>
        <taxon>unclassified sequences</taxon>
        <taxon>metagenomes</taxon>
        <taxon>ecological metagenomes</taxon>
    </lineage>
</organism>
<evidence type="ECO:0000256" key="7">
    <source>
        <dbReference type="ARBA" id="ARBA00023136"/>
    </source>
</evidence>
<dbReference type="Pfam" id="PF13231">
    <property type="entry name" value="PMT_2"/>
    <property type="match status" value="1"/>
</dbReference>
<dbReference type="InterPro" id="IPR038731">
    <property type="entry name" value="RgtA/B/C-like"/>
</dbReference>
<evidence type="ECO:0000256" key="3">
    <source>
        <dbReference type="ARBA" id="ARBA00022676"/>
    </source>
</evidence>
<dbReference type="InterPro" id="IPR050297">
    <property type="entry name" value="LipidA_mod_glycosyltrf_83"/>
</dbReference>
<evidence type="ECO:0000256" key="5">
    <source>
        <dbReference type="ARBA" id="ARBA00022692"/>
    </source>
</evidence>
<name>A0A3B1C212_9ZZZZ</name>
<evidence type="ECO:0000259" key="9">
    <source>
        <dbReference type="Pfam" id="PF13231"/>
    </source>
</evidence>
<feature type="transmembrane region" description="Helical" evidence="8">
    <location>
        <begin position="381"/>
        <end position="402"/>
    </location>
</feature>
<feature type="transmembrane region" description="Helical" evidence="8">
    <location>
        <begin position="259"/>
        <end position="280"/>
    </location>
</feature>
<dbReference type="PANTHER" id="PTHR33908">
    <property type="entry name" value="MANNOSYLTRANSFERASE YKCB-RELATED"/>
    <property type="match status" value="1"/>
</dbReference>
<dbReference type="PANTHER" id="PTHR33908:SF3">
    <property type="entry name" value="UNDECAPRENYL PHOSPHATE-ALPHA-4-AMINO-4-DEOXY-L-ARABINOSE ARABINOSYL TRANSFERASE"/>
    <property type="match status" value="1"/>
</dbReference>
<evidence type="ECO:0000313" key="10">
    <source>
        <dbReference type="EMBL" id="VAX20761.1"/>
    </source>
</evidence>
<dbReference type="GO" id="GO:0016763">
    <property type="term" value="F:pentosyltransferase activity"/>
    <property type="evidence" value="ECO:0007669"/>
    <property type="project" value="TreeGrafter"/>
</dbReference>
<dbReference type="EMBL" id="UOGB01000188">
    <property type="protein sequence ID" value="VAX20761.1"/>
    <property type="molecule type" value="Genomic_DNA"/>
</dbReference>
<keyword evidence="3" id="KW-0328">Glycosyltransferase</keyword>
<reference evidence="10" key="1">
    <citation type="submission" date="2018-06" db="EMBL/GenBank/DDBJ databases">
        <authorList>
            <person name="Zhirakovskaya E."/>
        </authorList>
    </citation>
    <scope>NUCLEOTIDE SEQUENCE</scope>
</reference>
<keyword evidence="2" id="KW-1003">Cell membrane</keyword>
<feature type="transmembrane region" description="Helical" evidence="8">
    <location>
        <begin position="140"/>
        <end position="158"/>
    </location>
</feature>
<sequence>MKSIAFFTATVLVFTGLTVLGFLNLGQKSFWASHAESRRADIARNMIKTGDYIVPSVNDKVILTKPPLYYWALAASFKINGKATEASARVPSALAGVATAMVVFLIGLALFDSLTAILAVAVLSTSYLFSFFLRFAELDMLFTFFITLSFYFLVRLYQNPDRPKKWGFCFWLAAALGFLVKGPFALLYPIGAFMLVLPFSKNRSSFAKSFFNLPGIALFAIIVLPWFVYVYLYTDAAAIFTEEVAQRITDSRGKNHSPFFYLESLVNFSPWLIVLPLALWRAVDVEMRRSGLILAWLIGGLAIASLISAKNHHYILPLYPAMALLTGRYVAVHLKGGLNDNYMLESITGWLGIFISFLVFLTLAALPFAPRFTTEVPRLYPYMNAGLVIVCALLLAIALRFYRGRNFTGLWISVITGLFITLIFAHAFVVPQLNSRNSHKNFLVNIRKIVDRQNPLRMYKIENFQTTFYLDRSSPVIWNKNDLEKFVKTIDRGDVKGYLITKKRFLVEALEISGGKTRMTDNYFIPHTASKDGNRFVLIEVDRGKEDKL</sequence>
<dbReference type="GO" id="GO:0010041">
    <property type="term" value="P:response to iron(III) ion"/>
    <property type="evidence" value="ECO:0007669"/>
    <property type="project" value="TreeGrafter"/>
</dbReference>
<feature type="transmembrane region" description="Helical" evidence="8">
    <location>
        <begin position="170"/>
        <end position="197"/>
    </location>
</feature>
<keyword evidence="5 8" id="KW-0812">Transmembrane</keyword>
<feature type="transmembrane region" description="Helical" evidence="8">
    <location>
        <begin position="6"/>
        <end position="25"/>
    </location>
</feature>
<keyword evidence="4" id="KW-0808">Transferase</keyword>
<feature type="transmembrane region" description="Helical" evidence="8">
    <location>
        <begin position="209"/>
        <end position="232"/>
    </location>
</feature>
<protein>
    <recommendedName>
        <fullName evidence="9">Glycosyltransferase RgtA/B/C/D-like domain-containing protein</fullName>
    </recommendedName>
</protein>
<feature type="transmembrane region" description="Helical" evidence="8">
    <location>
        <begin position="408"/>
        <end position="430"/>
    </location>
</feature>
<feature type="transmembrane region" description="Helical" evidence="8">
    <location>
        <begin position="347"/>
        <end position="369"/>
    </location>
</feature>
<accession>A0A3B1C212</accession>
<gene>
    <name evidence="10" type="ORF">MNBD_NITROSPINAE03-1556</name>
</gene>
<proteinExistence type="predicted"/>
<evidence type="ECO:0000256" key="2">
    <source>
        <dbReference type="ARBA" id="ARBA00022475"/>
    </source>
</evidence>
<feature type="transmembrane region" description="Helical" evidence="8">
    <location>
        <begin position="292"/>
        <end position="309"/>
    </location>
</feature>
<feature type="domain" description="Glycosyltransferase RgtA/B/C/D-like" evidence="9">
    <location>
        <begin position="65"/>
        <end position="229"/>
    </location>
</feature>
<comment type="subcellular location">
    <subcellularLocation>
        <location evidence="1">Cell membrane</location>
        <topology evidence="1">Multi-pass membrane protein</topology>
    </subcellularLocation>
</comment>
<evidence type="ECO:0000256" key="6">
    <source>
        <dbReference type="ARBA" id="ARBA00022989"/>
    </source>
</evidence>
<keyword evidence="7 8" id="KW-0472">Membrane</keyword>
<keyword evidence="6 8" id="KW-1133">Transmembrane helix</keyword>
<evidence type="ECO:0000256" key="4">
    <source>
        <dbReference type="ARBA" id="ARBA00022679"/>
    </source>
</evidence>
<dbReference type="AlphaFoldDB" id="A0A3B1C212"/>
<evidence type="ECO:0000256" key="8">
    <source>
        <dbReference type="SAM" id="Phobius"/>
    </source>
</evidence>